<gene>
    <name evidence="1" type="ORF">FD21_GL000285</name>
</gene>
<dbReference type="STRING" id="1133569.FD21_GL000285"/>
<accession>A0A0R2CCN8</accession>
<comment type="caution">
    <text evidence="1">The sequence shown here is derived from an EMBL/GenBank/DDBJ whole genome shotgun (WGS) entry which is preliminary data.</text>
</comment>
<reference evidence="1 2" key="1">
    <citation type="journal article" date="2015" name="Genome Announc.">
        <title>Expanding the biotechnology potential of lactobacilli through comparative genomics of 213 strains and associated genera.</title>
        <authorList>
            <person name="Sun Z."/>
            <person name="Harris H.M."/>
            <person name="McCann A."/>
            <person name="Guo C."/>
            <person name="Argimon S."/>
            <person name="Zhang W."/>
            <person name="Yang X."/>
            <person name="Jeffery I.B."/>
            <person name="Cooney J.C."/>
            <person name="Kagawa T.F."/>
            <person name="Liu W."/>
            <person name="Song Y."/>
            <person name="Salvetti E."/>
            <person name="Wrobel A."/>
            <person name="Rasinkangas P."/>
            <person name="Parkhill J."/>
            <person name="Rea M.C."/>
            <person name="O'Sullivan O."/>
            <person name="Ritari J."/>
            <person name="Douillard F.P."/>
            <person name="Paul Ross R."/>
            <person name="Yang R."/>
            <person name="Briner A.E."/>
            <person name="Felis G.E."/>
            <person name="de Vos W.M."/>
            <person name="Barrangou R."/>
            <person name="Klaenhammer T.R."/>
            <person name="Caufield P.W."/>
            <person name="Cui Y."/>
            <person name="Zhang H."/>
            <person name="O'Toole P.W."/>
        </authorList>
    </citation>
    <scope>NUCLEOTIDE SEQUENCE [LARGE SCALE GENOMIC DNA]</scope>
    <source>
        <strain evidence="1 2">DSM 20605</strain>
    </source>
</reference>
<evidence type="ECO:0000313" key="2">
    <source>
        <dbReference type="Proteomes" id="UP000051576"/>
    </source>
</evidence>
<dbReference type="AlphaFoldDB" id="A0A0R2CCN8"/>
<sequence>MEAVGMQFDDLGTWLQKNQLLAATANLRWQILLQRQLEKQPLQSTEDLGEFLAQAKGENLQPVEKIDGGVLLKTPGWLSKRGVLQRLKLTTLLLQKNLGSQVFLNPFSTVSQFDQGIKLRWQLPEFLLQQSYQEKFKSLRLDYLTYRAQVYLKIIQQLNNHAWLLPYLTGSTSVADGKMVKSSFWLYHFAQGWPADFQFMLQNFTDQHWQDIPFRPLIVELKVKNGPRKVIGGIELQSLELDPFNPIGITGAILDLLQLLTAYFWLTPGLVNDQLTLQLKQSFQRTSQQAAANPFAAIIETKTALKLLNQLTELIKMAKFTTADQLLAECQTWRQMFKDGTQTKSGRLLRLSSKTEAKTWQLAQKSLGKLTASWQQRELVDGNSLEVLAAALAEGKSYQILSATEHLIRIEGQLIGDGFLVDTAGNLTQRCWHDRMLASQLAASAGFQVPMQWQIKNQADFERLYPQFADLALAIKGRYQRSALAFRLPLRKELLWSFVKKILQQDRTCLLQQLQAGSCYRFLLVAQKPITIVERLPQQIVGDGRSTLEQLIERKQLLFKQQQRTFPFAKLQQQTIRDQGYQLTDILPRGAQLLLRYDSSSQTGEEYLEVSREVDRSYLAAIKRLAVTLGMKSGVLDVIIPNIYRPFKPQAADQFYFLSAHQTVDLSLLQQVKLGPARPLGKLILEQLFASKK</sequence>
<protein>
    <submittedName>
        <fullName evidence="1">Uncharacterized protein</fullName>
    </submittedName>
</protein>
<dbReference type="eggNOG" id="COG2918">
    <property type="taxonomic scope" value="Bacteria"/>
</dbReference>
<dbReference type="Proteomes" id="UP000051576">
    <property type="component" value="Unassembled WGS sequence"/>
</dbReference>
<organism evidence="1 2">
    <name type="scientific">Liquorilactobacillus vini DSM 20605</name>
    <dbReference type="NCBI Taxonomy" id="1133569"/>
    <lineage>
        <taxon>Bacteria</taxon>
        <taxon>Bacillati</taxon>
        <taxon>Bacillota</taxon>
        <taxon>Bacilli</taxon>
        <taxon>Lactobacillales</taxon>
        <taxon>Lactobacillaceae</taxon>
        <taxon>Liquorilactobacillus</taxon>
    </lineage>
</organism>
<evidence type="ECO:0000313" key="1">
    <source>
        <dbReference type="EMBL" id="KRM89125.1"/>
    </source>
</evidence>
<name>A0A0R2CCN8_9LACO</name>
<dbReference type="Gene3D" id="3.30.590.20">
    <property type="match status" value="2"/>
</dbReference>
<dbReference type="PATRIC" id="fig|1133569.4.peg.303"/>
<dbReference type="eggNOG" id="COG0189">
    <property type="taxonomic scope" value="Bacteria"/>
</dbReference>
<keyword evidence="2" id="KW-1185">Reference proteome</keyword>
<proteinExistence type="predicted"/>
<dbReference type="InterPro" id="IPR014746">
    <property type="entry name" value="Gln_synth/guanido_kin_cat_dom"/>
</dbReference>
<dbReference type="EMBL" id="AYYX01000012">
    <property type="protein sequence ID" value="KRM89125.1"/>
    <property type="molecule type" value="Genomic_DNA"/>
</dbReference>
<dbReference type="SUPFAM" id="SSF55931">
    <property type="entry name" value="Glutamine synthetase/guanido kinase"/>
    <property type="match status" value="1"/>
</dbReference>
<dbReference type="GO" id="GO:0003824">
    <property type="term" value="F:catalytic activity"/>
    <property type="evidence" value="ECO:0007669"/>
    <property type="project" value="InterPro"/>
</dbReference>